<comment type="caution">
    <text evidence="1">The sequence shown here is derived from an EMBL/GenBank/DDBJ whole genome shotgun (WGS) entry which is preliminary data.</text>
</comment>
<dbReference type="AlphaFoldDB" id="A0A645F952"/>
<reference evidence="1" key="1">
    <citation type="submission" date="2019-08" db="EMBL/GenBank/DDBJ databases">
        <authorList>
            <person name="Kucharzyk K."/>
            <person name="Murdoch R.W."/>
            <person name="Higgins S."/>
            <person name="Loffler F."/>
        </authorList>
    </citation>
    <scope>NUCLEOTIDE SEQUENCE</scope>
</reference>
<proteinExistence type="predicted"/>
<name>A0A645F952_9ZZZZ</name>
<gene>
    <name evidence="1" type="ORF">SDC9_156402</name>
</gene>
<organism evidence="1">
    <name type="scientific">bioreactor metagenome</name>
    <dbReference type="NCBI Taxonomy" id="1076179"/>
    <lineage>
        <taxon>unclassified sequences</taxon>
        <taxon>metagenomes</taxon>
        <taxon>ecological metagenomes</taxon>
    </lineage>
</organism>
<evidence type="ECO:0000313" key="1">
    <source>
        <dbReference type="EMBL" id="MPN09114.1"/>
    </source>
</evidence>
<dbReference type="EMBL" id="VSSQ01055207">
    <property type="protein sequence ID" value="MPN09114.1"/>
    <property type="molecule type" value="Genomic_DNA"/>
</dbReference>
<protein>
    <submittedName>
        <fullName evidence="1">Uncharacterized protein</fullName>
    </submittedName>
</protein>
<sequence length="209" mass="23252">MFDADDLARLERRRAGRRAEEGAILQIDRWNRPDQVRDAEFAGDRAGDEAVGGGDDGAQVAGVEMFADQGARRLADDRADVAVHEFRVPGVEFLARMAGQWRQLEFEESADVERAGLVVFVELDVLRCLQFAVDNALGNQELRPLEIGVAGEKGVVEVEESEVHASCSRESSSRSRGSVTGRFCSRVYWSRATTSMDSVRMSREAWRSR</sequence>
<accession>A0A645F952</accession>